<dbReference type="AlphaFoldDB" id="A0A5E5A752"/>
<keyword evidence="3" id="KW-1185">Reference proteome</keyword>
<protein>
    <submittedName>
        <fullName evidence="2">Nitrate ABC transporter substrate-binding protein</fullName>
    </submittedName>
</protein>
<dbReference type="Proteomes" id="UP000414136">
    <property type="component" value="Unassembled WGS sequence"/>
</dbReference>
<accession>A0A5E5A752</accession>
<dbReference type="InterPro" id="IPR015168">
    <property type="entry name" value="SsuA/THI5"/>
</dbReference>
<gene>
    <name evidence="2" type="ORF">PCA31118_03223</name>
</gene>
<dbReference type="PANTHER" id="PTHR31528:SF15">
    <property type="entry name" value="RIBOFLAVIN-BINDING PROTEIN RIBY"/>
    <property type="match status" value="1"/>
</dbReference>
<dbReference type="EMBL" id="CABPSQ010000005">
    <property type="protein sequence ID" value="VVE69459.1"/>
    <property type="molecule type" value="Genomic_DNA"/>
</dbReference>
<evidence type="ECO:0000259" key="1">
    <source>
        <dbReference type="Pfam" id="PF09084"/>
    </source>
</evidence>
<organism evidence="2 3">
    <name type="scientific">Pandoraea captiosa</name>
    <dbReference type="NCBI Taxonomy" id="2508302"/>
    <lineage>
        <taxon>Bacteria</taxon>
        <taxon>Pseudomonadati</taxon>
        <taxon>Pseudomonadota</taxon>
        <taxon>Betaproteobacteria</taxon>
        <taxon>Burkholderiales</taxon>
        <taxon>Burkholderiaceae</taxon>
        <taxon>Pandoraea</taxon>
    </lineage>
</organism>
<dbReference type="SUPFAM" id="SSF53850">
    <property type="entry name" value="Periplasmic binding protein-like II"/>
    <property type="match status" value="1"/>
</dbReference>
<evidence type="ECO:0000313" key="3">
    <source>
        <dbReference type="Proteomes" id="UP000414136"/>
    </source>
</evidence>
<dbReference type="Gene3D" id="3.40.190.10">
    <property type="entry name" value="Periplasmic binding protein-like II"/>
    <property type="match status" value="2"/>
</dbReference>
<reference evidence="2 3" key="1">
    <citation type="submission" date="2019-08" db="EMBL/GenBank/DDBJ databases">
        <authorList>
            <person name="Peeters C."/>
        </authorList>
    </citation>
    <scope>NUCLEOTIDE SEQUENCE [LARGE SCALE GENOMIC DNA]</scope>
    <source>
        <strain evidence="2 3">LMG 31118</strain>
    </source>
</reference>
<sequence length="354" mass="37880">MNVKRNMKRGDWTAWKGGKGWMAAGWRLCREACVVGLLGLSAWSAQAQGTAPLKEVTFLLAAPPGELAFAPFMLAQSKGYYAQEGLKIRWIAVHGGAAVGKQLAAGNGDIGDALGDTPIVLRSNGVNVKGVALLGGHPLHQFITRADRNIAQASDLKGKTLSVMSYEDTSYYVTLGILAAGKLSKSDVTIYAGGPNGVWQDVASGRSDGLVGTPEWGARVEETGVKVHYRPTDQLTPGMGQAIIASDKKIASDPQTIAKFVRATMKAMTEIEADPVAASKAYVSAVPSYADKLDFVTKVLTYYAKYVFPSRLRPGEFDPAIVSHVQNSYVDKKVVRSAQPVESLYTNQFIPAAQ</sequence>
<evidence type="ECO:0000313" key="2">
    <source>
        <dbReference type="EMBL" id="VVE69459.1"/>
    </source>
</evidence>
<dbReference type="PANTHER" id="PTHR31528">
    <property type="entry name" value="4-AMINO-5-HYDROXYMETHYL-2-METHYLPYRIMIDINE PHOSPHATE SYNTHASE THI11-RELATED"/>
    <property type="match status" value="1"/>
</dbReference>
<name>A0A5E5A752_9BURK</name>
<dbReference type="Pfam" id="PF09084">
    <property type="entry name" value="NMT1"/>
    <property type="match status" value="1"/>
</dbReference>
<dbReference type="InterPro" id="IPR027939">
    <property type="entry name" value="NMT1/THI5"/>
</dbReference>
<feature type="domain" description="SsuA/THI5-like" evidence="1">
    <location>
        <begin position="69"/>
        <end position="278"/>
    </location>
</feature>
<proteinExistence type="predicted"/>
<dbReference type="GO" id="GO:0009228">
    <property type="term" value="P:thiamine biosynthetic process"/>
    <property type="evidence" value="ECO:0007669"/>
    <property type="project" value="InterPro"/>
</dbReference>